<reference evidence="1" key="1">
    <citation type="submission" date="2022-12" db="EMBL/GenBank/DDBJ databases">
        <authorList>
            <person name="Alioto T."/>
            <person name="Alioto T."/>
            <person name="Gomez Garrido J."/>
        </authorList>
    </citation>
    <scope>NUCLEOTIDE SEQUENCE</scope>
</reference>
<protein>
    <submittedName>
        <fullName evidence="1">Uncharacterized protein</fullName>
    </submittedName>
</protein>
<gene>
    <name evidence="1" type="ORF">PODLI_1B025463</name>
</gene>
<keyword evidence="2" id="KW-1185">Reference proteome</keyword>
<dbReference type="EMBL" id="OX395128">
    <property type="protein sequence ID" value="CAI5770211.1"/>
    <property type="molecule type" value="Genomic_DNA"/>
</dbReference>
<dbReference type="AlphaFoldDB" id="A0AA35K1S5"/>
<evidence type="ECO:0000313" key="2">
    <source>
        <dbReference type="Proteomes" id="UP001178461"/>
    </source>
</evidence>
<organism evidence="1 2">
    <name type="scientific">Podarcis lilfordi</name>
    <name type="common">Lilford's wall lizard</name>
    <dbReference type="NCBI Taxonomy" id="74358"/>
    <lineage>
        <taxon>Eukaryota</taxon>
        <taxon>Metazoa</taxon>
        <taxon>Chordata</taxon>
        <taxon>Craniata</taxon>
        <taxon>Vertebrata</taxon>
        <taxon>Euteleostomi</taxon>
        <taxon>Lepidosauria</taxon>
        <taxon>Squamata</taxon>
        <taxon>Bifurcata</taxon>
        <taxon>Unidentata</taxon>
        <taxon>Episquamata</taxon>
        <taxon>Laterata</taxon>
        <taxon>Lacertibaenia</taxon>
        <taxon>Lacertidae</taxon>
        <taxon>Podarcis</taxon>
    </lineage>
</organism>
<name>A0AA35K1S5_9SAUR</name>
<accession>A0AA35K1S5</accession>
<evidence type="ECO:0000313" key="1">
    <source>
        <dbReference type="EMBL" id="CAI5770211.1"/>
    </source>
</evidence>
<sequence length="100" mass="11567">MNWTESWSQHSRREMLKRDTTASILSCSLVCRRGEQFPKVSQPLKQYFGSTREHGKVGKPCSVNMNPVLFMEVNNRYINISATETENTGYYMKCHMEAPS</sequence>
<proteinExistence type="predicted"/>
<dbReference type="Proteomes" id="UP001178461">
    <property type="component" value="Chromosome 3"/>
</dbReference>